<dbReference type="SUPFAM" id="SSF53474">
    <property type="entry name" value="alpha/beta-Hydrolases"/>
    <property type="match status" value="1"/>
</dbReference>
<sequence>MLQAQHQYQEISSDFLEENRQIKIQLPRSYESNTQKEYPVILVLDADYLFEPIAGMVDYLSYWEEIPEAIVIGIMQNKQRRDDFEIGDEDHLPIASGEAFFDFLELELMTFVENNYRTTPLRIIAGHGESANFANFFLFRKDPLFQAYINFSPFYSPKMKSRIVSGLERAERRTWYYHGYSENEPPAKLREMKDLAIEAELIENPNLNFFKDDHKNATHITSVSQGIANALESIFSVFKPITPLEYDQNLYHAESAVTYLEDKYFDISTFFNLEIDIRINDIMFASRAIEQKKNWDEYKDLAKLAKKHQPRTLLYSYFLARYHQEMGNPKKALRHYQDAYGYEPVGQLTKDLMLIRAEEIKEVFGY</sequence>
<dbReference type="Gene3D" id="3.40.50.1820">
    <property type="entry name" value="alpha/beta hydrolase"/>
    <property type="match status" value="1"/>
</dbReference>
<keyword evidence="1" id="KW-0418">Kinase</keyword>
<gene>
    <name evidence="1" type="ORF">GCM10010832_02700</name>
</gene>
<dbReference type="Gene3D" id="1.25.40.10">
    <property type="entry name" value="Tetratricopeptide repeat domain"/>
    <property type="match status" value="1"/>
</dbReference>
<evidence type="ECO:0000313" key="1">
    <source>
        <dbReference type="EMBL" id="GGE25411.1"/>
    </source>
</evidence>
<dbReference type="InterPro" id="IPR011990">
    <property type="entry name" value="TPR-like_helical_dom_sf"/>
</dbReference>
<dbReference type="Pfam" id="PF00756">
    <property type="entry name" value="Esterase"/>
    <property type="match status" value="1"/>
</dbReference>
<organism evidence="1 2">
    <name type="scientific">Psychroflexus planctonicus</name>
    <dbReference type="NCBI Taxonomy" id="1526575"/>
    <lineage>
        <taxon>Bacteria</taxon>
        <taxon>Pseudomonadati</taxon>
        <taxon>Bacteroidota</taxon>
        <taxon>Flavobacteriia</taxon>
        <taxon>Flavobacteriales</taxon>
        <taxon>Flavobacteriaceae</taxon>
        <taxon>Psychroflexus</taxon>
    </lineage>
</organism>
<dbReference type="GO" id="GO:0016301">
    <property type="term" value="F:kinase activity"/>
    <property type="evidence" value="ECO:0007669"/>
    <property type="project" value="UniProtKB-KW"/>
</dbReference>
<dbReference type="InterPro" id="IPR000801">
    <property type="entry name" value="Esterase-like"/>
</dbReference>
<dbReference type="Proteomes" id="UP000599179">
    <property type="component" value="Unassembled WGS sequence"/>
</dbReference>
<keyword evidence="1" id="KW-0808">Transferase</keyword>
<dbReference type="EMBL" id="BMGM01000001">
    <property type="protein sequence ID" value="GGE25411.1"/>
    <property type="molecule type" value="Genomic_DNA"/>
</dbReference>
<name>A0ABQ1SBW7_9FLAO</name>
<accession>A0ABQ1SBW7</accession>
<proteinExistence type="predicted"/>
<protein>
    <submittedName>
        <fullName evidence="1">Histidine kinase</fullName>
    </submittedName>
</protein>
<keyword evidence="2" id="KW-1185">Reference proteome</keyword>
<reference evidence="2" key="1">
    <citation type="journal article" date="2019" name="Int. J. Syst. Evol. Microbiol.">
        <title>The Global Catalogue of Microorganisms (GCM) 10K type strain sequencing project: providing services to taxonomists for standard genome sequencing and annotation.</title>
        <authorList>
            <consortium name="The Broad Institute Genomics Platform"/>
            <consortium name="The Broad Institute Genome Sequencing Center for Infectious Disease"/>
            <person name="Wu L."/>
            <person name="Ma J."/>
        </authorList>
    </citation>
    <scope>NUCLEOTIDE SEQUENCE [LARGE SCALE GENOMIC DNA]</scope>
    <source>
        <strain evidence="2">CGMCC 1.12931</strain>
    </source>
</reference>
<comment type="caution">
    <text evidence="1">The sequence shown here is derived from an EMBL/GenBank/DDBJ whole genome shotgun (WGS) entry which is preliminary data.</text>
</comment>
<evidence type="ECO:0000313" key="2">
    <source>
        <dbReference type="Proteomes" id="UP000599179"/>
    </source>
</evidence>
<dbReference type="InterPro" id="IPR029058">
    <property type="entry name" value="AB_hydrolase_fold"/>
</dbReference>